<organism evidence="1 2">
    <name type="scientific">Williamsia serinedens</name>
    <dbReference type="NCBI Taxonomy" id="391736"/>
    <lineage>
        <taxon>Bacteria</taxon>
        <taxon>Bacillati</taxon>
        <taxon>Actinomycetota</taxon>
        <taxon>Actinomycetes</taxon>
        <taxon>Mycobacteriales</taxon>
        <taxon>Nocardiaceae</taxon>
        <taxon>Williamsia</taxon>
    </lineage>
</organism>
<accession>A0ABT1GWA8</accession>
<dbReference type="EMBL" id="JAMTCG010000001">
    <property type="protein sequence ID" value="MCP2159240.1"/>
    <property type="molecule type" value="Genomic_DNA"/>
</dbReference>
<gene>
    <name evidence="1" type="ORF">LX12_000404</name>
</gene>
<evidence type="ECO:0008006" key="3">
    <source>
        <dbReference type="Google" id="ProtNLM"/>
    </source>
</evidence>
<proteinExistence type="predicted"/>
<name>A0ABT1GWA8_9NOCA</name>
<comment type="caution">
    <text evidence="1">The sequence shown here is derived from an EMBL/GenBank/DDBJ whole genome shotgun (WGS) entry which is preliminary data.</text>
</comment>
<sequence length="278" mass="28561">MAGVSEMTDHVAEAGLPAVAALATWGSVWRAGLCSPDDVVDALADVAPAHRVVAADPDAAAVVDLTAAEVGTGVLLRAVRRAARLRVLLPAPGDTLGLTGAPLGSALDAGAVLVLWLGDLSDEAVGVYARTVGPGSVTWTVRSLGSVVRLPDRDLGEAELLMKEAVRDATALLTRVGGIESGDGSASDLRMRLAARTRTEMLDVPPDAGDRVVRVIGQTAQIAAILHLAAAARPRTGLSSTGQGSVESALDDLHRTVRTARMTALNAVVAESDRAPRR</sequence>
<dbReference type="Proteomes" id="UP001205740">
    <property type="component" value="Unassembled WGS sequence"/>
</dbReference>
<keyword evidence="2" id="KW-1185">Reference proteome</keyword>
<reference evidence="1 2" key="1">
    <citation type="submission" date="2022-06" db="EMBL/GenBank/DDBJ databases">
        <title>Genomic Encyclopedia of Archaeal and Bacterial Type Strains, Phase II (KMG-II): from individual species to whole genera.</title>
        <authorList>
            <person name="Goeker M."/>
        </authorList>
    </citation>
    <scope>NUCLEOTIDE SEQUENCE [LARGE SCALE GENOMIC DNA]</scope>
    <source>
        <strain evidence="1 2">DSM 45037</strain>
    </source>
</reference>
<evidence type="ECO:0000313" key="2">
    <source>
        <dbReference type="Proteomes" id="UP001205740"/>
    </source>
</evidence>
<protein>
    <recommendedName>
        <fullName evidence="3">ANTAR domain-containing protein</fullName>
    </recommendedName>
</protein>
<evidence type="ECO:0000313" key="1">
    <source>
        <dbReference type="EMBL" id="MCP2159240.1"/>
    </source>
</evidence>